<comment type="caution">
    <text evidence="12">The sequence shown here is derived from an EMBL/GenBank/DDBJ whole genome shotgun (WGS) entry which is preliminary data.</text>
</comment>
<dbReference type="EC" id="5.4.2.11" evidence="6 10"/>
<dbReference type="NCBIfam" id="NF010718">
    <property type="entry name" value="PRK14120.1"/>
    <property type="match status" value="1"/>
</dbReference>
<evidence type="ECO:0000256" key="4">
    <source>
        <dbReference type="ARBA" id="ARBA00023152"/>
    </source>
</evidence>
<evidence type="ECO:0000256" key="10">
    <source>
        <dbReference type="RuleBase" id="RU004512"/>
    </source>
</evidence>
<keyword evidence="5 6" id="KW-0413">Isomerase</keyword>
<dbReference type="SMART" id="SM00855">
    <property type="entry name" value="PGAM"/>
    <property type="match status" value="1"/>
</dbReference>
<dbReference type="Proteomes" id="UP001226160">
    <property type="component" value="Unassembled WGS sequence"/>
</dbReference>
<feature type="region of interest" description="Disordered" evidence="11">
    <location>
        <begin position="250"/>
        <end position="278"/>
    </location>
</feature>
<evidence type="ECO:0000256" key="1">
    <source>
        <dbReference type="ARBA" id="ARBA00000380"/>
    </source>
</evidence>
<protein>
    <recommendedName>
        <fullName evidence="6 10">2,3-bisphosphoglycerate-dependent phosphoglycerate mutase</fullName>
        <shortName evidence="6">BPG-dependent PGAM</shortName>
        <shortName evidence="6">PGAM</shortName>
        <shortName evidence="6">Phosphoglyceromutase</shortName>
        <shortName evidence="6">dPGM</shortName>
        <ecNumber evidence="6 10">5.4.2.11</ecNumber>
    </recommendedName>
</protein>
<dbReference type="GO" id="GO:0006096">
    <property type="term" value="P:glycolytic process"/>
    <property type="evidence" value="ECO:0007669"/>
    <property type="project" value="UniProtKB-UniRule"/>
</dbReference>
<dbReference type="Pfam" id="PF00300">
    <property type="entry name" value="His_Phos_1"/>
    <property type="match status" value="1"/>
</dbReference>
<dbReference type="PROSITE" id="PS00175">
    <property type="entry name" value="PG_MUTASE"/>
    <property type="match status" value="1"/>
</dbReference>
<comment type="pathway">
    <text evidence="6 10">Carbohydrate degradation; glycolysis; pyruvate from D-glyceraldehyde 3-phosphate: step 3/5.</text>
</comment>
<evidence type="ECO:0000256" key="5">
    <source>
        <dbReference type="ARBA" id="ARBA00023235"/>
    </source>
</evidence>
<feature type="binding site" evidence="6 8">
    <location>
        <begin position="32"/>
        <end position="33"/>
    </location>
    <ligand>
        <name>substrate</name>
    </ligand>
</feature>
<dbReference type="InterPro" id="IPR005952">
    <property type="entry name" value="Phosphogly_mut1"/>
</dbReference>
<feature type="binding site" evidence="6 8">
    <location>
        <begin position="192"/>
        <end position="193"/>
    </location>
    <ligand>
        <name>substrate</name>
    </ligand>
</feature>
<keyword evidence="3 6" id="KW-0312">Gluconeogenesis</keyword>
<feature type="site" description="Transition state stabilizer" evidence="6 9">
    <location>
        <position position="191"/>
    </location>
</feature>
<dbReference type="NCBIfam" id="TIGR01258">
    <property type="entry name" value="pgm_1"/>
    <property type="match status" value="1"/>
</dbReference>
<feature type="region of interest" description="Disordered" evidence="11">
    <location>
        <begin position="126"/>
        <end position="155"/>
    </location>
</feature>
<comment type="catalytic activity">
    <reaction evidence="1 6 10">
        <text>(2R)-2-phosphoglycerate = (2R)-3-phosphoglycerate</text>
        <dbReference type="Rhea" id="RHEA:15901"/>
        <dbReference type="ChEBI" id="CHEBI:58272"/>
        <dbReference type="ChEBI" id="CHEBI:58289"/>
        <dbReference type="EC" id="5.4.2.11"/>
    </reaction>
</comment>
<dbReference type="CDD" id="cd07067">
    <property type="entry name" value="HP_PGM_like"/>
    <property type="match status" value="1"/>
</dbReference>
<dbReference type="AlphaFoldDB" id="A0AAP4BVU9"/>
<feature type="binding site" evidence="6 8">
    <location>
        <begin position="19"/>
        <end position="26"/>
    </location>
    <ligand>
        <name>substrate</name>
    </ligand>
</feature>
<organism evidence="12 13">
    <name type="scientific">Corynebacterium propinquum</name>
    <dbReference type="NCBI Taxonomy" id="43769"/>
    <lineage>
        <taxon>Bacteria</taxon>
        <taxon>Bacillati</taxon>
        <taxon>Actinomycetota</taxon>
        <taxon>Actinomycetes</taxon>
        <taxon>Mycobacteriales</taxon>
        <taxon>Corynebacteriaceae</taxon>
        <taxon>Corynebacterium</taxon>
    </lineage>
</organism>
<evidence type="ECO:0000313" key="13">
    <source>
        <dbReference type="Proteomes" id="UP001226160"/>
    </source>
</evidence>
<dbReference type="RefSeq" id="WP_049150259.1">
    <property type="nucleotide sequence ID" value="NZ_JASNUH010000016.1"/>
</dbReference>
<comment type="similarity">
    <text evidence="2 6">Belongs to the phosphoglycerate mutase family. BPG-dependent PGAM subfamily.</text>
</comment>
<dbReference type="NCBIfam" id="NF010713">
    <property type="entry name" value="PRK14115.1"/>
    <property type="match status" value="1"/>
</dbReference>
<evidence type="ECO:0000256" key="6">
    <source>
        <dbReference type="HAMAP-Rule" id="MF_01039"/>
    </source>
</evidence>
<feature type="compositionally biased region" description="Low complexity" evidence="11">
    <location>
        <begin position="262"/>
        <end position="278"/>
    </location>
</feature>
<feature type="binding site" evidence="6 8">
    <location>
        <begin position="98"/>
        <end position="101"/>
    </location>
    <ligand>
        <name>substrate</name>
    </ligand>
</feature>
<evidence type="ECO:0000313" key="12">
    <source>
        <dbReference type="EMBL" id="MDK4327132.1"/>
    </source>
</evidence>
<gene>
    <name evidence="6" type="primary">gpmA</name>
    <name evidence="12" type="ORF">QPX54_11540</name>
</gene>
<accession>A0AAP4BVU9</accession>
<feature type="active site" description="Proton donor/acceptor" evidence="6 7">
    <location>
        <position position="98"/>
    </location>
</feature>
<dbReference type="Gene3D" id="3.40.50.1240">
    <property type="entry name" value="Phosphoglycerate mutase-like"/>
    <property type="match status" value="1"/>
</dbReference>
<dbReference type="EMBL" id="JASNVP010000019">
    <property type="protein sequence ID" value="MDK4327132.1"/>
    <property type="molecule type" value="Genomic_DNA"/>
</dbReference>
<sequence length="278" mass="30382">MTGPNSEPNSANGKLILLRHGQSTWNESNQFTGWVDVDLTARGENEARRAGELIATAGLKPEIVYTSLLRRAIRSANIALSAANRHWIPVVRNWRINERHYGALQGLNKAETRDKYGEDQFMSWRRSYDTPPPELADDSQYSQAGDPRYADVENPPRTECLKDVVARAIPYFESEILPRLRDGQTVLLAAHGNSLRALVKHLDQISDEDIAGLNIPTGMPLVYEFAADGSIVNPGGDYLDPEAAQAGAAAVANQGQLGQGQPGQDQAGQKQAAQDQAK</sequence>
<evidence type="ECO:0000256" key="7">
    <source>
        <dbReference type="PIRSR" id="PIRSR613078-1"/>
    </source>
</evidence>
<comment type="function">
    <text evidence="6 10">Catalyzes the interconversion of 2-phosphoglycerate and 3-phosphoglycerate.</text>
</comment>
<dbReference type="FunFam" id="3.40.50.1240:FF:000003">
    <property type="entry name" value="2,3-bisphosphoglycerate-dependent phosphoglycerate mutase"/>
    <property type="match status" value="1"/>
</dbReference>
<evidence type="ECO:0000256" key="9">
    <source>
        <dbReference type="PIRSR" id="PIRSR613078-3"/>
    </source>
</evidence>
<proteinExistence type="inferred from homology"/>
<dbReference type="InterPro" id="IPR001345">
    <property type="entry name" value="PG/BPGM_mutase_AS"/>
</dbReference>
<dbReference type="HAMAP" id="MF_01039">
    <property type="entry name" value="PGAM_GpmA"/>
    <property type="match status" value="1"/>
</dbReference>
<reference evidence="12" key="1">
    <citation type="submission" date="2023-05" db="EMBL/GenBank/DDBJ databases">
        <title>Metabolic capabilities are highly conserved among human nasal-associated Corynebacterium species in pangenomic analyses.</title>
        <authorList>
            <person name="Tran T.H."/>
            <person name="Roberts A.Q."/>
            <person name="Escapa I.F."/>
            <person name="Gao W."/>
            <person name="Conlan S."/>
            <person name="Kong H."/>
            <person name="Segre J.A."/>
            <person name="Kelly M.S."/>
            <person name="Lemon K.P."/>
        </authorList>
    </citation>
    <scope>NUCLEOTIDE SEQUENCE</scope>
    <source>
        <strain evidence="12">KPL2654</strain>
    </source>
</reference>
<feature type="active site" description="Tele-phosphohistidine intermediate" evidence="6 7">
    <location>
        <position position="20"/>
    </location>
</feature>
<evidence type="ECO:0000256" key="8">
    <source>
        <dbReference type="PIRSR" id="PIRSR613078-2"/>
    </source>
</evidence>
<evidence type="ECO:0000256" key="2">
    <source>
        <dbReference type="ARBA" id="ARBA00006717"/>
    </source>
</evidence>
<feature type="binding site" evidence="6 8">
    <location>
        <position position="71"/>
    </location>
    <ligand>
        <name>substrate</name>
    </ligand>
</feature>
<name>A0AAP4BVU9_9CORY</name>
<feature type="binding site" evidence="6 8">
    <location>
        <begin position="125"/>
        <end position="126"/>
    </location>
    <ligand>
        <name>substrate</name>
    </ligand>
</feature>
<dbReference type="GO" id="GO:0006094">
    <property type="term" value="P:gluconeogenesis"/>
    <property type="evidence" value="ECO:0007669"/>
    <property type="project" value="UniProtKB-UniRule"/>
</dbReference>
<dbReference type="SUPFAM" id="SSF53254">
    <property type="entry name" value="Phosphoglycerate mutase-like"/>
    <property type="match status" value="1"/>
</dbReference>
<evidence type="ECO:0000256" key="11">
    <source>
        <dbReference type="SAM" id="MobiDB-lite"/>
    </source>
</evidence>
<feature type="binding site" evidence="6 8">
    <location>
        <position position="109"/>
    </location>
    <ligand>
        <name>substrate</name>
    </ligand>
</feature>
<dbReference type="InterPro" id="IPR013078">
    <property type="entry name" value="His_Pase_superF_clade-1"/>
</dbReference>
<dbReference type="PANTHER" id="PTHR11931">
    <property type="entry name" value="PHOSPHOGLYCERATE MUTASE"/>
    <property type="match status" value="1"/>
</dbReference>
<dbReference type="GO" id="GO:0004619">
    <property type="term" value="F:phosphoglycerate mutase activity"/>
    <property type="evidence" value="ECO:0007669"/>
    <property type="project" value="UniProtKB-UniRule"/>
</dbReference>
<evidence type="ECO:0000256" key="3">
    <source>
        <dbReference type="ARBA" id="ARBA00022432"/>
    </source>
</evidence>
<keyword evidence="4 6" id="KW-0324">Glycolysis</keyword>
<dbReference type="InterPro" id="IPR029033">
    <property type="entry name" value="His_PPase_superfam"/>
</dbReference>